<proteinExistence type="predicted"/>
<dbReference type="Proteomes" id="UP000034664">
    <property type="component" value="Unassembled WGS sequence"/>
</dbReference>
<dbReference type="AlphaFoldDB" id="A0A0G0T2W8"/>
<evidence type="ECO:0000313" key="3">
    <source>
        <dbReference type="EMBL" id="KKR71398.1"/>
    </source>
</evidence>
<evidence type="ECO:0000259" key="2">
    <source>
        <dbReference type="Pfam" id="PF18904"/>
    </source>
</evidence>
<organism evidence="3 4">
    <name type="scientific">Candidatus Roizmanbacteria bacterium GW2011_GWB1_40_7</name>
    <dbReference type="NCBI Taxonomy" id="1618482"/>
    <lineage>
        <taxon>Bacteria</taxon>
        <taxon>Candidatus Roizmaniibacteriota</taxon>
    </lineage>
</organism>
<feature type="domain" description="DUF5660" evidence="2">
    <location>
        <begin position="107"/>
        <end position="213"/>
    </location>
</feature>
<evidence type="ECO:0000313" key="4">
    <source>
        <dbReference type="Proteomes" id="UP000034664"/>
    </source>
</evidence>
<protein>
    <recommendedName>
        <fullName evidence="2">DUF5660 domain-containing protein</fullName>
    </recommendedName>
</protein>
<evidence type="ECO:0000256" key="1">
    <source>
        <dbReference type="SAM" id="MobiDB-lite"/>
    </source>
</evidence>
<feature type="region of interest" description="Disordered" evidence="1">
    <location>
        <begin position="47"/>
        <end position="71"/>
    </location>
</feature>
<dbReference type="InterPro" id="IPR043719">
    <property type="entry name" value="DUF5660"/>
</dbReference>
<accession>A0A0G0T2W8</accession>
<dbReference type="Pfam" id="PF18904">
    <property type="entry name" value="DUF5660"/>
    <property type="match status" value="1"/>
</dbReference>
<dbReference type="EMBL" id="LBZM01000029">
    <property type="protein sequence ID" value="KKR71398.1"/>
    <property type="molecule type" value="Genomic_DNA"/>
</dbReference>
<reference evidence="3 4" key="1">
    <citation type="journal article" date="2015" name="Nature">
        <title>rRNA introns, odd ribosomes, and small enigmatic genomes across a large radiation of phyla.</title>
        <authorList>
            <person name="Brown C.T."/>
            <person name="Hug L.A."/>
            <person name="Thomas B.C."/>
            <person name="Sharon I."/>
            <person name="Castelle C.J."/>
            <person name="Singh A."/>
            <person name="Wilkins M.J."/>
            <person name="Williams K.H."/>
            <person name="Banfield J.F."/>
        </authorList>
    </citation>
    <scope>NUCLEOTIDE SEQUENCE [LARGE SCALE GENOMIC DNA]</scope>
</reference>
<name>A0A0G0T2W8_9BACT</name>
<comment type="caution">
    <text evidence="3">The sequence shown here is derived from an EMBL/GenBank/DDBJ whole genome shotgun (WGS) entry which is preliminary data.</text>
</comment>
<gene>
    <name evidence="3" type="ORF">UU14_C0029G0007</name>
</gene>
<sequence>MTTLKKGGSGASTRSIAGSVFEGLSDIGKQTVQSARDNIGSAVRDGARSLAGLPSPSAGEPNTYDGGFDGGIMSPERMGINPFARKREKPRDIELFSFAERRETLQTTEQIKKLVVMIKEEVKKIEAQNKMMITETARITVEQIPDKPGIYHIRFFEWLLNLLTDIRKKVTESASWLSIAQGKKAKKGYWGMAKKKGTSFTLSGERTASTQSG</sequence>